<reference evidence="1" key="1">
    <citation type="journal article" date="2022" name="bioRxiv">
        <title>Population genetic analysis of Ophidiomyces ophidiicola, the causative agent of snake fungal disease, indicates recent introductions to the USA.</title>
        <authorList>
            <person name="Ladner J.T."/>
            <person name="Palmer J.M."/>
            <person name="Ettinger C.L."/>
            <person name="Stajich J.E."/>
            <person name="Farrell T.M."/>
            <person name="Glorioso B.M."/>
            <person name="Lawson B."/>
            <person name="Price S.J."/>
            <person name="Stengle A.G."/>
            <person name="Grear D.A."/>
            <person name="Lorch J.M."/>
        </authorList>
    </citation>
    <scope>NUCLEOTIDE SEQUENCE</scope>
    <source>
        <strain evidence="1">NWHC 24266-5</strain>
    </source>
</reference>
<dbReference type="EMBL" id="JALBCA010000007">
    <property type="protein sequence ID" value="KAI2392257.1"/>
    <property type="molecule type" value="Genomic_DNA"/>
</dbReference>
<sequence length="251" mass="28596">MEGAEIGQHLLSGSTDTAATTLITCIAALCLYPHVQKKAQEEIDRVVGQNRLPQAEDAEKLPYIQQFILEIHRWMPIVPLSLPKVATEPVKWGNYQFPEGTILVMNTYAIHHDPSFYPEPDVFRPERWEGKINLAHADGLLFSFGAGRRVCPGKHLAERSVFMLVSRLLWAFNISHMKDQGGNTISINPRALRPGLVVRLKPFPADIRPRDPERARLIRQVWKEKCDTLLDENHQWKTSPEGVERLIQRNG</sequence>
<protein>
    <submittedName>
        <fullName evidence="1">Uncharacterized protein</fullName>
    </submittedName>
</protein>
<gene>
    <name evidence="1" type="ORF">LOY88_000639</name>
</gene>
<organism evidence="1">
    <name type="scientific">Ophidiomyces ophidiicola</name>
    <dbReference type="NCBI Taxonomy" id="1387563"/>
    <lineage>
        <taxon>Eukaryota</taxon>
        <taxon>Fungi</taxon>
        <taxon>Dikarya</taxon>
        <taxon>Ascomycota</taxon>
        <taxon>Pezizomycotina</taxon>
        <taxon>Eurotiomycetes</taxon>
        <taxon>Eurotiomycetidae</taxon>
        <taxon>Onygenales</taxon>
        <taxon>Onygenaceae</taxon>
        <taxon>Ophidiomyces</taxon>
    </lineage>
</organism>
<accession>A0ACB8V3S7</accession>
<evidence type="ECO:0000313" key="1">
    <source>
        <dbReference type="EMBL" id="KAI2392257.1"/>
    </source>
</evidence>
<name>A0ACB8V3S7_9EURO</name>
<proteinExistence type="predicted"/>
<comment type="caution">
    <text evidence="1">The sequence shown here is derived from an EMBL/GenBank/DDBJ whole genome shotgun (WGS) entry which is preliminary data.</text>
</comment>